<protein>
    <submittedName>
        <fullName evidence="1">Uncharacterized protein</fullName>
    </submittedName>
</protein>
<gene>
    <name evidence="1" type="ORF">MLD38_018007</name>
</gene>
<keyword evidence="2" id="KW-1185">Reference proteome</keyword>
<comment type="caution">
    <text evidence="1">The sequence shown here is derived from an EMBL/GenBank/DDBJ whole genome shotgun (WGS) entry which is preliminary data.</text>
</comment>
<organism evidence="1 2">
    <name type="scientific">Melastoma candidum</name>
    <dbReference type="NCBI Taxonomy" id="119954"/>
    <lineage>
        <taxon>Eukaryota</taxon>
        <taxon>Viridiplantae</taxon>
        <taxon>Streptophyta</taxon>
        <taxon>Embryophyta</taxon>
        <taxon>Tracheophyta</taxon>
        <taxon>Spermatophyta</taxon>
        <taxon>Magnoliopsida</taxon>
        <taxon>eudicotyledons</taxon>
        <taxon>Gunneridae</taxon>
        <taxon>Pentapetalae</taxon>
        <taxon>rosids</taxon>
        <taxon>malvids</taxon>
        <taxon>Myrtales</taxon>
        <taxon>Melastomataceae</taxon>
        <taxon>Melastomatoideae</taxon>
        <taxon>Melastomateae</taxon>
        <taxon>Melastoma</taxon>
    </lineage>
</organism>
<dbReference type="Proteomes" id="UP001057402">
    <property type="component" value="Chromosome 5"/>
</dbReference>
<evidence type="ECO:0000313" key="1">
    <source>
        <dbReference type="EMBL" id="KAI4369582.1"/>
    </source>
</evidence>
<dbReference type="EMBL" id="CM042884">
    <property type="protein sequence ID" value="KAI4369582.1"/>
    <property type="molecule type" value="Genomic_DNA"/>
</dbReference>
<evidence type="ECO:0000313" key="2">
    <source>
        <dbReference type="Proteomes" id="UP001057402"/>
    </source>
</evidence>
<proteinExistence type="predicted"/>
<accession>A0ACB9QRX1</accession>
<name>A0ACB9QRX1_9MYRT</name>
<sequence length="155" mass="16185">MFGNFLSSCITGQKLISKHVIMAKVRNNRNKRTDEGKNRPSSFSGSFSSAASSSFTFTSIFSGFSFSSSFAASLFFSSAASWAPTLMSAPPSRPFSSGGTAALSSTFLGSSMGAAPVAAGFLLGAVVFPVATPLFDSLQPMIFLCGGWECAGRRK</sequence>
<reference evidence="2" key="1">
    <citation type="journal article" date="2023" name="Front. Plant Sci.">
        <title>Chromosomal-level genome assembly of Melastoma candidum provides insights into trichome evolution.</title>
        <authorList>
            <person name="Zhong Y."/>
            <person name="Wu W."/>
            <person name="Sun C."/>
            <person name="Zou P."/>
            <person name="Liu Y."/>
            <person name="Dai S."/>
            <person name="Zhou R."/>
        </authorList>
    </citation>
    <scope>NUCLEOTIDE SEQUENCE [LARGE SCALE GENOMIC DNA]</scope>
</reference>